<evidence type="ECO:0000313" key="3">
    <source>
        <dbReference type="Proteomes" id="UP000192566"/>
    </source>
</evidence>
<accession>A0A1X0DTA4</accession>
<sequence length="170" mass="19374">MYPSTDATDAQCGFAAAVLRKLLRHIECESKNEGRYAFLVSHAWTEGPMMYVVYTAPPSDITWGLVRDTRKSIINPSPWPDLDEAVLYYYLLDFEEDWPGRFSRQPGEPDSIRWFGHRHAGLPERPSDIPEAYRYTPSMGASCAGHRREPSRPVTTEPRRYADPLSPEGP</sequence>
<protein>
    <submittedName>
        <fullName evidence="2">Uncharacterized protein</fullName>
    </submittedName>
</protein>
<dbReference type="EMBL" id="MVHR01000004">
    <property type="protein sequence ID" value="ORA75565.1"/>
    <property type="molecule type" value="Genomic_DNA"/>
</dbReference>
<dbReference type="OrthoDB" id="4723461at2"/>
<evidence type="ECO:0000313" key="2">
    <source>
        <dbReference type="EMBL" id="ORA75565.1"/>
    </source>
</evidence>
<feature type="compositionally biased region" description="Basic and acidic residues" evidence="1">
    <location>
        <begin position="146"/>
        <end position="162"/>
    </location>
</feature>
<reference evidence="2 3" key="1">
    <citation type="submission" date="2017-02" db="EMBL/GenBank/DDBJ databases">
        <title>The new phylogeny of genus Mycobacterium.</title>
        <authorList>
            <person name="Tortoli E."/>
            <person name="Trovato A."/>
            <person name="Cirillo D.M."/>
        </authorList>
    </citation>
    <scope>NUCLEOTIDE SEQUENCE [LARGE SCALE GENOMIC DNA]</scope>
    <source>
        <strain evidence="2 3">DSM 44471</strain>
    </source>
</reference>
<dbReference type="AlphaFoldDB" id="A0A1X0DTA4"/>
<keyword evidence="3" id="KW-1185">Reference proteome</keyword>
<dbReference type="STRING" id="53376.BST25_03660"/>
<dbReference type="Proteomes" id="UP000192566">
    <property type="component" value="Unassembled WGS sequence"/>
</dbReference>
<evidence type="ECO:0000256" key="1">
    <source>
        <dbReference type="SAM" id="MobiDB-lite"/>
    </source>
</evidence>
<gene>
    <name evidence="2" type="ORF">BST25_03660</name>
</gene>
<dbReference type="RefSeq" id="WP_083072600.1">
    <property type="nucleotide sequence ID" value="NZ_AP022615.1"/>
</dbReference>
<comment type="caution">
    <text evidence="2">The sequence shown here is derived from an EMBL/GenBank/DDBJ whole genome shotgun (WGS) entry which is preliminary data.</text>
</comment>
<name>A0A1X0DTA4_MYCHE</name>
<feature type="region of interest" description="Disordered" evidence="1">
    <location>
        <begin position="139"/>
        <end position="170"/>
    </location>
</feature>
<proteinExistence type="predicted"/>
<organism evidence="2 3">
    <name type="scientific">Mycobacterium heidelbergense</name>
    <dbReference type="NCBI Taxonomy" id="53376"/>
    <lineage>
        <taxon>Bacteria</taxon>
        <taxon>Bacillati</taxon>
        <taxon>Actinomycetota</taxon>
        <taxon>Actinomycetes</taxon>
        <taxon>Mycobacteriales</taxon>
        <taxon>Mycobacteriaceae</taxon>
        <taxon>Mycobacterium</taxon>
        <taxon>Mycobacterium simiae complex</taxon>
    </lineage>
</organism>